<dbReference type="AlphaFoldDB" id="A0A4Y8X1Z5"/>
<keyword evidence="1" id="KW-0238">DNA-binding</keyword>
<dbReference type="SMART" id="SM00530">
    <property type="entry name" value="HTH_XRE"/>
    <property type="match status" value="1"/>
</dbReference>
<dbReference type="CDD" id="cd00093">
    <property type="entry name" value="HTH_XRE"/>
    <property type="match status" value="1"/>
</dbReference>
<dbReference type="InterPro" id="IPR010982">
    <property type="entry name" value="Lambda_DNA-bd_dom_sf"/>
</dbReference>
<dbReference type="PROSITE" id="PS50943">
    <property type="entry name" value="HTH_CROC1"/>
    <property type="match status" value="1"/>
</dbReference>
<proteinExistence type="predicted"/>
<dbReference type="Gene3D" id="1.10.260.40">
    <property type="entry name" value="lambda repressor-like DNA-binding domains"/>
    <property type="match status" value="1"/>
</dbReference>
<name>A0A4Y8X1Z5_9MICC</name>
<dbReference type="PANTHER" id="PTHR43236:SF1">
    <property type="entry name" value="BLL7220 PROTEIN"/>
    <property type="match status" value="1"/>
</dbReference>
<sequence>MTAPAAATPEGPRVDALVLGRRLRHLRRASGATLSDVSEKVGVTASHLSLVENGHREPRLTLLTALADHFGVEVEDLLTREAPSRRASLEVAVERAQRGPLFQRLGLPALKVGPRMPDEVLEVIAGLQAELDRQMAERVSTPEEARRANSALREEMRACGNHYADLERTAQDLREAVAAPDGPLTHHHVSVLAEHLGFAVRFVPDLPHSTRSVTDLKNRRIYLARSRRPDHDPRAVLLQAVCSSVLGHGEPEDYADFLRQRVHTNYLAAAMMMPEATTVSVLQEAKERRDLSVDDLRDRFGVSWESAAHRFTNLATEHLGLTCHFAKVHESGVFHKAYENDGIPFPTDHIGAIEGQTACRHWTSRQVFGVADHLGAFPQYTDTPAGTYWSAAVVEPTSTGFYSLTVGVPFEGARWFRGRETSARTRSTCPDPECCRLPSADLEAAWGGQAWPAARANAHLLAAMPGGAFPGVEEVQVFEFLQTQEGRWPPEGTAAE</sequence>
<gene>
    <name evidence="1" type="ORF">BJ976_000231</name>
</gene>
<protein>
    <submittedName>
        <fullName evidence="1">Putative transcriptional regulator/DNA-binding XRE family transcriptional regulator</fullName>
    </submittedName>
</protein>
<dbReference type="RefSeq" id="WP_135029328.1">
    <property type="nucleotide sequence ID" value="NZ_BMLA01000003.1"/>
</dbReference>
<dbReference type="InterPro" id="IPR052345">
    <property type="entry name" value="Rad_response_metalloprotease"/>
</dbReference>
<keyword evidence="2" id="KW-1185">Reference proteome</keyword>
<dbReference type="InterPro" id="IPR001387">
    <property type="entry name" value="Cro/C1-type_HTH"/>
</dbReference>
<dbReference type="Proteomes" id="UP000560081">
    <property type="component" value="Unassembled WGS sequence"/>
</dbReference>
<organism evidence="1 2">
    <name type="scientific">Micrococcus flavus</name>
    <dbReference type="NCBI Taxonomy" id="384602"/>
    <lineage>
        <taxon>Bacteria</taxon>
        <taxon>Bacillati</taxon>
        <taxon>Actinomycetota</taxon>
        <taxon>Actinomycetes</taxon>
        <taxon>Micrococcales</taxon>
        <taxon>Micrococcaceae</taxon>
        <taxon>Micrococcus</taxon>
    </lineage>
</organism>
<reference evidence="1 2" key="1">
    <citation type="submission" date="2020-08" db="EMBL/GenBank/DDBJ databases">
        <title>Sequencing the genomes of 1000 actinobacteria strains.</title>
        <authorList>
            <person name="Klenk H.-P."/>
        </authorList>
    </citation>
    <scope>NUCLEOTIDE SEQUENCE [LARGE SCALE GENOMIC DNA]</scope>
    <source>
        <strain evidence="1 2">DSM 19079</strain>
    </source>
</reference>
<dbReference type="PANTHER" id="PTHR43236">
    <property type="entry name" value="ANTITOXIN HIGA1"/>
    <property type="match status" value="1"/>
</dbReference>
<dbReference type="EMBL" id="JACHMC010000001">
    <property type="protein sequence ID" value="MBB4881880.1"/>
    <property type="molecule type" value="Genomic_DNA"/>
</dbReference>
<comment type="caution">
    <text evidence="1">The sequence shown here is derived from an EMBL/GenBank/DDBJ whole genome shotgun (WGS) entry which is preliminary data.</text>
</comment>
<dbReference type="SUPFAM" id="SSF47413">
    <property type="entry name" value="lambda repressor-like DNA-binding domains"/>
    <property type="match status" value="1"/>
</dbReference>
<evidence type="ECO:0000313" key="1">
    <source>
        <dbReference type="EMBL" id="MBB4881880.1"/>
    </source>
</evidence>
<dbReference type="OrthoDB" id="9810578at2"/>
<evidence type="ECO:0000313" key="2">
    <source>
        <dbReference type="Proteomes" id="UP000560081"/>
    </source>
</evidence>
<dbReference type="GO" id="GO:0003677">
    <property type="term" value="F:DNA binding"/>
    <property type="evidence" value="ECO:0007669"/>
    <property type="project" value="UniProtKB-KW"/>
</dbReference>
<dbReference type="Pfam" id="PF13560">
    <property type="entry name" value="HTH_31"/>
    <property type="match status" value="1"/>
</dbReference>
<accession>A0A4Y8X1Z5</accession>